<dbReference type="InterPro" id="IPR029058">
    <property type="entry name" value="AB_hydrolase_fold"/>
</dbReference>
<dbReference type="GO" id="GO:0016020">
    <property type="term" value="C:membrane"/>
    <property type="evidence" value="ECO:0007669"/>
    <property type="project" value="TreeGrafter"/>
</dbReference>
<dbReference type="Pfam" id="PF12146">
    <property type="entry name" value="Hydrolase_4"/>
    <property type="match status" value="1"/>
</dbReference>
<dbReference type="PRINTS" id="PR00111">
    <property type="entry name" value="ABHYDROLASE"/>
</dbReference>
<protein>
    <submittedName>
        <fullName evidence="2">Alpha/Beta hydrolase protein</fullName>
    </submittedName>
</protein>
<dbReference type="Proteomes" id="UP000807353">
    <property type="component" value="Unassembled WGS sequence"/>
</dbReference>
<sequence length="312" mass="34729">MCPQLLRHGQIFLVYPAAFLERPRAVTTPRQWGLPYKDVEIQTSDNVKLRCYFLWPRSTTGSSSKGLETQSKLSTSRLGTVIMFHGNAMNLGDFLHSASTYHALKYNVLLVSYRGYGNSDGLPSEKGLQRDAQAALDYVLDDPKLSQVPIILCGLSLGGAVAIDLASRNPSKITALIVENTFKSLPDVVHDWPLIGYFSFLCHQRWDSASKIPLLPPDLPVLMMSGAMDKVVPQKHMIALRDLAHRRGREKGRWWRKTKDVENEIAVGNTTFVSLPFGHHGDTFTQVHYWSAVESFLADIQNPIPGSPPSGT</sequence>
<dbReference type="InterPro" id="IPR000073">
    <property type="entry name" value="AB_hydrolase_1"/>
</dbReference>
<dbReference type="GO" id="GO:0008474">
    <property type="term" value="F:palmitoyl-(protein) hydrolase activity"/>
    <property type="evidence" value="ECO:0007669"/>
    <property type="project" value="TreeGrafter"/>
</dbReference>
<name>A0A9P5XWG6_9AGAR</name>
<proteinExistence type="predicted"/>
<gene>
    <name evidence="2" type="ORF">BDZ94DRAFT_1271826</name>
</gene>
<reference evidence="2" key="1">
    <citation type="submission" date="2020-11" db="EMBL/GenBank/DDBJ databases">
        <authorList>
            <consortium name="DOE Joint Genome Institute"/>
            <person name="Ahrendt S."/>
            <person name="Riley R."/>
            <person name="Andreopoulos W."/>
            <person name="Labutti K."/>
            <person name="Pangilinan J."/>
            <person name="Ruiz-Duenas F.J."/>
            <person name="Barrasa J.M."/>
            <person name="Sanchez-Garcia M."/>
            <person name="Camarero S."/>
            <person name="Miyauchi S."/>
            <person name="Serrano A."/>
            <person name="Linde D."/>
            <person name="Babiker R."/>
            <person name="Drula E."/>
            <person name="Ayuso-Fernandez I."/>
            <person name="Pacheco R."/>
            <person name="Padilla G."/>
            <person name="Ferreira P."/>
            <person name="Barriuso J."/>
            <person name="Kellner H."/>
            <person name="Castanera R."/>
            <person name="Alfaro M."/>
            <person name="Ramirez L."/>
            <person name="Pisabarro A.G."/>
            <person name="Kuo A."/>
            <person name="Tritt A."/>
            <person name="Lipzen A."/>
            <person name="He G."/>
            <person name="Yan M."/>
            <person name="Ng V."/>
            <person name="Cullen D."/>
            <person name="Martin F."/>
            <person name="Rosso M.-N."/>
            <person name="Henrissat B."/>
            <person name="Hibbett D."/>
            <person name="Martinez A.T."/>
            <person name="Grigoriev I.V."/>
        </authorList>
    </citation>
    <scope>NUCLEOTIDE SEQUENCE</scope>
    <source>
        <strain evidence="2">CBS 247.69</strain>
    </source>
</reference>
<dbReference type="PANTHER" id="PTHR12277:SF81">
    <property type="entry name" value="PROTEIN ABHD13"/>
    <property type="match status" value="1"/>
</dbReference>
<feature type="domain" description="Serine aminopeptidase S33" evidence="1">
    <location>
        <begin position="79"/>
        <end position="182"/>
    </location>
</feature>
<dbReference type="SUPFAM" id="SSF53474">
    <property type="entry name" value="alpha/beta-Hydrolases"/>
    <property type="match status" value="1"/>
</dbReference>
<organism evidence="2 3">
    <name type="scientific">Collybia nuda</name>
    <dbReference type="NCBI Taxonomy" id="64659"/>
    <lineage>
        <taxon>Eukaryota</taxon>
        <taxon>Fungi</taxon>
        <taxon>Dikarya</taxon>
        <taxon>Basidiomycota</taxon>
        <taxon>Agaricomycotina</taxon>
        <taxon>Agaricomycetes</taxon>
        <taxon>Agaricomycetidae</taxon>
        <taxon>Agaricales</taxon>
        <taxon>Tricholomatineae</taxon>
        <taxon>Clitocybaceae</taxon>
        <taxon>Collybia</taxon>
    </lineage>
</organism>
<evidence type="ECO:0000313" key="2">
    <source>
        <dbReference type="EMBL" id="KAF9457964.1"/>
    </source>
</evidence>
<evidence type="ECO:0000313" key="3">
    <source>
        <dbReference type="Proteomes" id="UP000807353"/>
    </source>
</evidence>
<dbReference type="OrthoDB" id="10249433at2759"/>
<dbReference type="PANTHER" id="PTHR12277">
    <property type="entry name" value="ALPHA/BETA HYDROLASE DOMAIN-CONTAINING PROTEIN"/>
    <property type="match status" value="1"/>
</dbReference>
<keyword evidence="2" id="KW-0378">Hydrolase</keyword>
<comment type="caution">
    <text evidence="2">The sequence shown here is derived from an EMBL/GenBank/DDBJ whole genome shotgun (WGS) entry which is preliminary data.</text>
</comment>
<dbReference type="Gene3D" id="3.40.50.1820">
    <property type="entry name" value="alpha/beta hydrolase"/>
    <property type="match status" value="1"/>
</dbReference>
<dbReference type="AlphaFoldDB" id="A0A9P5XWG6"/>
<accession>A0A9P5XWG6</accession>
<keyword evidence="3" id="KW-1185">Reference proteome</keyword>
<dbReference type="InterPro" id="IPR022742">
    <property type="entry name" value="Hydrolase_4"/>
</dbReference>
<evidence type="ECO:0000259" key="1">
    <source>
        <dbReference type="Pfam" id="PF12146"/>
    </source>
</evidence>
<dbReference type="EMBL" id="MU150353">
    <property type="protein sequence ID" value="KAF9457964.1"/>
    <property type="molecule type" value="Genomic_DNA"/>
</dbReference>